<reference evidence="2 3" key="1">
    <citation type="journal article" date="2018" name="Mol. Plant">
        <title>The genome of Artemisia annua provides insight into the evolution of Asteraceae family and artemisinin biosynthesis.</title>
        <authorList>
            <person name="Shen Q."/>
            <person name="Zhang L."/>
            <person name="Liao Z."/>
            <person name="Wang S."/>
            <person name="Yan T."/>
            <person name="Shi P."/>
            <person name="Liu M."/>
            <person name="Fu X."/>
            <person name="Pan Q."/>
            <person name="Wang Y."/>
            <person name="Lv Z."/>
            <person name="Lu X."/>
            <person name="Zhang F."/>
            <person name="Jiang W."/>
            <person name="Ma Y."/>
            <person name="Chen M."/>
            <person name="Hao X."/>
            <person name="Li L."/>
            <person name="Tang Y."/>
            <person name="Lv G."/>
            <person name="Zhou Y."/>
            <person name="Sun X."/>
            <person name="Brodelius P.E."/>
            <person name="Rose J.K.C."/>
            <person name="Tang K."/>
        </authorList>
    </citation>
    <scope>NUCLEOTIDE SEQUENCE [LARGE SCALE GENOMIC DNA]</scope>
    <source>
        <strain evidence="3">cv. Huhao1</strain>
        <tissue evidence="2">Leaf</tissue>
    </source>
</reference>
<keyword evidence="3" id="KW-1185">Reference proteome</keyword>
<dbReference type="Pfam" id="PF04970">
    <property type="entry name" value="LRAT"/>
    <property type="match status" value="1"/>
</dbReference>
<dbReference type="AlphaFoldDB" id="A0A2U1KH79"/>
<name>A0A2U1KH79_ARTAN</name>
<protein>
    <recommendedName>
        <fullName evidence="1">LRAT domain-containing protein</fullName>
    </recommendedName>
</protein>
<comment type="caution">
    <text evidence="2">The sequence shown here is derived from an EMBL/GenBank/DDBJ whole genome shotgun (WGS) entry which is preliminary data.</text>
</comment>
<sequence>MGFVSHRVDRKEIKPGDHIYTWRTAFAYAHHGIYVGENKVVHFTTGEKGYKSIQDSCLTCPDCGFHKNGSGVVLSCLDCFIGTGSLYLFQYGTNTYVHISRLRGGTCTIAKSDPPQEVIHRAMYLLQNGFGNYSLVLNNCEDFALYCKTSLLGSNWDEAGSSGQVNGWVMSPLNVIVSSAVKVFRCSTPVAAVVGTGMHCLSRYMTDIGVRKDVVKIKVEDMALLRS</sequence>
<organism evidence="2 3">
    <name type="scientific">Artemisia annua</name>
    <name type="common">Sweet wormwood</name>
    <dbReference type="NCBI Taxonomy" id="35608"/>
    <lineage>
        <taxon>Eukaryota</taxon>
        <taxon>Viridiplantae</taxon>
        <taxon>Streptophyta</taxon>
        <taxon>Embryophyta</taxon>
        <taxon>Tracheophyta</taxon>
        <taxon>Spermatophyta</taxon>
        <taxon>Magnoliopsida</taxon>
        <taxon>eudicotyledons</taxon>
        <taxon>Gunneridae</taxon>
        <taxon>Pentapetalae</taxon>
        <taxon>asterids</taxon>
        <taxon>campanulids</taxon>
        <taxon>Asterales</taxon>
        <taxon>Asteraceae</taxon>
        <taxon>Asteroideae</taxon>
        <taxon>Anthemideae</taxon>
        <taxon>Artemisiinae</taxon>
        <taxon>Artemisia</taxon>
    </lineage>
</organism>
<evidence type="ECO:0000313" key="2">
    <source>
        <dbReference type="EMBL" id="PWA36058.1"/>
    </source>
</evidence>
<proteinExistence type="predicted"/>
<dbReference type="InterPro" id="IPR007053">
    <property type="entry name" value="LRAT_dom"/>
</dbReference>
<accession>A0A2U1KH79</accession>
<dbReference type="Proteomes" id="UP000245207">
    <property type="component" value="Unassembled WGS sequence"/>
</dbReference>
<dbReference type="PANTHER" id="PTHR46137:SF2">
    <property type="entry name" value="OS09G0526800 PROTEIN"/>
    <property type="match status" value="1"/>
</dbReference>
<dbReference type="EMBL" id="PKPP01018866">
    <property type="protein sequence ID" value="PWA36058.1"/>
    <property type="molecule type" value="Genomic_DNA"/>
</dbReference>
<evidence type="ECO:0000313" key="3">
    <source>
        <dbReference type="Proteomes" id="UP000245207"/>
    </source>
</evidence>
<dbReference type="STRING" id="35608.A0A2U1KH79"/>
<evidence type="ECO:0000259" key="1">
    <source>
        <dbReference type="PROSITE" id="PS51934"/>
    </source>
</evidence>
<gene>
    <name evidence="2" type="ORF">CTI12_AA595270</name>
</gene>
<dbReference type="PANTHER" id="PTHR46137">
    <property type="entry name" value="OS05G0310600 PROTEIN"/>
    <property type="match status" value="1"/>
</dbReference>
<dbReference type="Gene3D" id="3.90.1720.10">
    <property type="entry name" value="endopeptidase domain like (from Nostoc punctiforme)"/>
    <property type="match status" value="1"/>
</dbReference>
<dbReference type="OrthoDB" id="421951at2759"/>
<feature type="domain" description="LRAT" evidence="1">
    <location>
        <begin position="20"/>
        <end position="156"/>
    </location>
</feature>
<dbReference type="PROSITE" id="PS51934">
    <property type="entry name" value="LRAT"/>
    <property type="match status" value="1"/>
</dbReference>